<evidence type="ECO:0000259" key="2">
    <source>
        <dbReference type="PROSITE" id="PS50878"/>
    </source>
</evidence>
<evidence type="ECO:0000256" key="1">
    <source>
        <dbReference type="SAM" id="MobiDB-lite"/>
    </source>
</evidence>
<dbReference type="InterPro" id="IPR026960">
    <property type="entry name" value="RVT-Znf"/>
</dbReference>
<dbReference type="SUPFAM" id="SSF56672">
    <property type="entry name" value="DNA/RNA polymerases"/>
    <property type="match status" value="1"/>
</dbReference>
<dbReference type="InterPro" id="IPR036691">
    <property type="entry name" value="Endo/exonu/phosph_ase_sf"/>
</dbReference>
<evidence type="ECO:0000313" key="3">
    <source>
        <dbReference type="EMBL" id="VFQ92977.1"/>
    </source>
</evidence>
<dbReference type="CDD" id="cd01650">
    <property type="entry name" value="RT_nLTR_like"/>
    <property type="match status" value="1"/>
</dbReference>
<protein>
    <recommendedName>
        <fullName evidence="2">Reverse transcriptase domain-containing protein</fullName>
    </recommendedName>
</protein>
<proteinExistence type="predicted"/>
<accession>A0A484MX11</accession>
<gene>
    <name evidence="3" type="ORF">CCAM_LOCUS34753</name>
</gene>
<dbReference type="InterPro" id="IPR000477">
    <property type="entry name" value="RT_dom"/>
</dbReference>
<dbReference type="PROSITE" id="PS50878">
    <property type="entry name" value="RT_POL"/>
    <property type="match status" value="1"/>
</dbReference>
<evidence type="ECO:0000313" key="4">
    <source>
        <dbReference type="Proteomes" id="UP000595140"/>
    </source>
</evidence>
<keyword evidence="4" id="KW-1185">Reference proteome</keyword>
<dbReference type="InterPro" id="IPR043502">
    <property type="entry name" value="DNA/RNA_pol_sf"/>
</dbReference>
<dbReference type="PANTHER" id="PTHR46890:SF28">
    <property type="entry name" value="REVERSE TRANSCRIPTASE DOMAIN-CONTAINING PROTEIN"/>
    <property type="match status" value="1"/>
</dbReference>
<dbReference type="Gene3D" id="3.60.10.10">
    <property type="entry name" value="Endonuclease/exonuclease/phosphatase"/>
    <property type="match status" value="1"/>
</dbReference>
<feature type="region of interest" description="Disordered" evidence="1">
    <location>
        <begin position="496"/>
        <end position="522"/>
    </location>
</feature>
<dbReference type="SUPFAM" id="SSF56219">
    <property type="entry name" value="DNase I-like"/>
    <property type="match status" value="1"/>
</dbReference>
<dbReference type="Pfam" id="PF00078">
    <property type="entry name" value="RVT_1"/>
    <property type="match status" value="1"/>
</dbReference>
<dbReference type="EMBL" id="OOIL02004705">
    <property type="protein sequence ID" value="VFQ92977.1"/>
    <property type="molecule type" value="Genomic_DNA"/>
</dbReference>
<feature type="domain" description="Reverse transcriptase" evidence="2">
    <location>
        <begin position="912"/>
        <end position="1190"/>
    </location>
</feature>
<reference evidence="3 4" key="1">
    <citation type="submission" date="2018-04" db="EMBL/GenBank/DDBJ databases">
        <authorList>
            <person name="Vogel A."/>
        </authorList>
    </citation>
    <scope>NUCLEOTIDE SEQUENCE [LARGE SCALE GENOMIC DNA]</scope>
</reference>
<feature type="compositionally biased region" description="Basic residues" evidence="1">
    <location>
        <begin position="506"/>
        <end position="519"/>
    </location>
</feature>
<organism evidence="3 4">
    <name type="scientific">Cuscuta campestris</name>
    <dbReference type="NCBI Taxonomy" id="132261"/>
    <lineage>
        <taxon>Eukaryota</taxon>
        <taxon>Viridiplantae</taxon>
        <taxon>Streptophyta</taxon>
        <taxon>Embryophyta</taxon>
        <taxon>Tracheophyta</taxon>
        <taxon>Spermatophyta</taxon>
        <taxon>Magnoliopsida</taxon>
        <taxon>eudicotyledons</taxon>
        <taxon>Gunneridae</taxon>
        <taxon>Pentapetalae</taxon>
        <taxon>asterids</taxon>
        <taxon>lamiids</taxon>
        <taxon>Solanales</taxon>
        <taxon>Convolvulaceae</taxon>
        <taxon>Cuscuteae</taxon>
        <taxon>Cuscuta</taxon>
        <taxon>Cuscuta subgen. Grammica</taxon>
        <taxon>Cuscuta sect. Cleistogrammica</taxon>
    </lineage>
</organism>
<dbReference type="Pfam" id="PF13966">
    <property type="entry name" value="zf-RVT"/>
    <property type="match status" value="1"/>
</dbReference>
<sequence length="1894" mass="213703">MATHLPHSFSPVVQLSQDVPTSPMMTLVPHTQPLNVANSATSNSHAFASCAPSVRPNAPVTTSTSSADFLQVKVPLAAFSHFNWKDIAGAELKGLIDSSFALFHIPFASLAQFSRYNVQGAVVMALIGPDGSVYGDDKPVSYSPITQPHLFQHHTLELPHERKARLAQEAASMAETAAIPGAPTHKEKVTETSQNPSLLQRKATLREVSFAPPHDQAKEKQGVAHIDVSKTGKNGVSSLPLDATVLHTTSVVVGLPHTTKPEGPPSAPKLSFAQAVAGPTTPGISLRANVSRPCAILSNVVVEDKVPTFHRGTPAVVFKKSEMQQLSQLDNFLLIGKFSHGRPEIATLRKLFVAQFILRGWSPEFNVKTESSVAPVWVTFPNLRADLFNESAIHQLCKPIGRCLKVDVATSTFSCPNVAKARVEIDLLKPRIEQIWIGFSDAPGEEDVGMFQPVEYERIPKYCTACFKQGHDNTSCNTLIPSQPDQRTVVVVPQPAMTAPTNTQPPRRRRSRSRVRRQREGKAIALDDAGMGSSHREESQYVWREKTVKGSRPIEVVDVDGSVMTSVARRLVTGPEVIILRIPLTLPGILQRVVFPLQGRLGLLGGMRVVGDFNCLLDPSEKKGGRPYASVKYRPFVECVEDCELVDSPFTGEEYTWFNNRVGGMEIRSRIDRLLFNQPWMDMFSCLVHHLDRVGSDHAPLLVECKSHERLPARPFTFLNVWREHEDFQRVVSDSWREDIAGSPMFIFDPSDETYIEFKRRSALLKRHYRIEDEFWRQKAHVKWVTDGERNSGYFHSIVKDRRQKLYIHRIQDDRGQWVTERAAIAMHATTFFQAMFTADPSVTSSALDMIPRLVTDDDNGRLCAVPEMEDVKTVVFAMDSRSAAGPDGFTRAFYKAAWTIICMDLLAMVQAFFLGHDLTRSLTDTFIVLLPKKPNPVTFADFRPICLCNYCKKIITKIMVVRLASVLPRLLSPHQSGFVAGRSITDNILLAQEMCHGMRVDNEDVILKLDMMKAYDRVSWYFLMSVLCRFGFSETWIDLVYRAISNIWYSVIINGIREGFFHLTRGLQQGDPLSPSWFILSAEVLSRSLTQLYTDPTVVRFTQPRDAPHIHHLAYADDIVIFTSARGDTLERVRAILHSYEQISGQAVSFPKSAFYMHPKALAPVLERVRDTLGCALDMLPFTYLGCPIYQGIDLDGVHPVSKQRVNNDSHTWKRMLDVRAVVEPMIRWCVFFGTSNFWWDTWSGLGALHRQVDGCSGYWTDEVGYMYRSDFMIDHDALPPDLQRQLCLEPPSLVSDHADISIWTPSTDEKFTLASAKELLRPRRDEELEDTVLKRCWQKHLPYKMSFLAWRVLMQRLSTDDVLARFAFALPSRCFCCSPPGRETIAHIFYRGSMARRVWTYFTESARIQGTHHSLRYILSIWWARRPKSRMLSFLFHRLPTIILWELWTHYAACKYGDASPNFARIIFRVATAVSECIYRRWPSGGPLPPRWSLIMEHVRRGSRRRRIAPIWWVPLPGGTIKVNVVRAPLRGAYAAIVRDSTGKFLYALSSIAFRWDPVERGGMDVLLRCIQWCISQSFLRIHVESHLSKLACFFREGTPWYLHDVYVRVRFLCSIATVQWFHCDVRANGLTIELALWDVDSTDGTREFTNLQDLDIRAGWTNRLGRPSGLDFLDGLAFTYVGLVTRLQQLGLGHLDARLRWPACWTGLRAGRWPIDWIGPTAVGWSWLGWRVDDVTHSPVSLPKQARHCPSPPGSVIVVARFHPHCSWSKFTARTSPSWPGGRRSCWVTTVVSSPDSYQLTAATGCWLLLCRSCWTSPEKRSLDKGLPEEVVAGHCGQSAASLPELGVRLSAIALLICLEKNWLELMLGFGQTLSELAGSRFAECSPSSPL</sequence>
<dbReference type="PANTHER" id="PTHR46890">
    <property type="entry name" value="NON-LTR RETROLELEMENT REVERSE TRANSCRIPTASE-LIKE PROTEIN-RELATED"/>
    <property type="match status" value="1"/>
</dbReference>
<dbReference type="InterPro" id="IPR052343">
    <property type="entry name" value="Retrotransposon-Effector_Assoc"/>
</dbReference>
<dbReference type="OrthoDB" id="685803at2759"/>
<dbReference type="Proteomes" id="UP000595140">
    <property type="component" value="Unassembled WGS sequence"/>
</dbReference>
<name>A0A484MX11_9ASTE</name>